<dbReference type="HOGENOM" id="CLU_1942441_0_0_9"/>
<reference evidence="1 2" key="1">
    <citation type="submission" date="2009-02" db="EMBL/GenBank/DDBJ databases">
        <title>Draft genome sequence of Clostridium asparagiforme (DSM 15981).</title>
        <authorList>
            <person name="Sudarsanam P."/>
            <person name="Ley R."/>
            <person name="Guruge J."/>
            <person name="Turnbaugh P.J."/>
            <person name="Mahowald M."/>
            <person name="Liep D."/>
            <person name="Gordon J."/>
        </authorList>
    </citation>
    <scope>NUCLEOTIDE SEQUENCE [LARGE SCALE GENOMIC DNA]</scope>
    <source>
        <strain evidence="1 2">DSM 15981</strain>
    </source>
</reference>
<feature type="non-terminal residue" evidence="1">
    <location>
        <position position="1"/>
    </location>
</feature>
<dbReference type="Proteomes" id="UP000004756">
    <property type="component" value="Unassembled WGS sequence"/>
</dbReference>
<gene>
    <name evidence="1" type="ORF">CLOSTASPAR_00892</name>
</gene>
<proteinExistence type="predicted"/>
<comment type="caution">
    <text evidence="1">The sequence shown here is derived from an EMBL/GenBank/DDBJ whole genome shotgun (WGS) entry which is preliminary data.</text>
</comment>
<organism evidence="1 2">
    <name type="scientific">[Clostridium] asparagiforme DSM 15981</name>
    <dbReference type="NCBI Taxonomy" id="518636"/>
    <lineage>
        <taxon>Bacteria</taxon>
        <taxon>Bacillati</taxon>
        <taxon>Bacillota</taxon>
        <taxon>Clostridia</taxon>
        <taxon>Lachnospirales</taxon>
        <taxon>Lachnospiraceae</taxon>
        <taxon>Enterocloster</taxon>
    </lineage>
</organism>
<accession>C0CV91</accession>
<name>C0CV91_9FIRM</name>
<evidence type="ECO:0000313" key="2">
    <source>
        <dbReference type="Proteomes" id="UP000004756"/>
    </source>
</evidence>
<evidence type="ECO:0000313" key="1">
    <source>
        <dbReference type="EMBL" id="EEG57026.1"/>
    </source>
</evidence>
<dbReference type="EMBL" id="ACCJ01000035">
    <property type="protein sequence ID" value="EEG57026.1"/>
    <property type="molecule type" value="Genomic_DNA"/>
</dbReference>
<sequence>WHKYEKRVGKGENSHMAEFYGYKASIANSEDASEKWRPSIHMPKEAARIWLRVVSVRLERLQGISNEQIIKEGARQEKINNYIAQMPEKTEVWTNAAYALEWMQIWDSTVKKKDLDTYGWTANPWVWVIEFERCEKPEE</sequence>
<dbReference type="AlphaFoldDB" id="C0CV91"/>
<protein>
    <submittedName>
        <fullName evidence="1">Uncharacterized protein</fullName>
    </submittedName>
</protein>
<keyword evidence="2" id="KW-1185">Reference proteome</keyword>